<organism evidence="3 4">
    <name type="scientific">Pichia inconspicua</name>
    <dbReference type="NCBI Taxonomy" id="52247"/>
    <lineage>
        <taxon>Eukaryota</taxon>
        <taxon>Fungi</taxon>
        <taxon>Dikarya</taxon>
        <taxon>Ascomycota</taxon>
        <taxon>Saccharomycotina</taxon>
        <taxon>Pichiomycetes</taxon>
        <taxon>Pichiales</taxon>
        <taxon>Pichiaceae</taxon>
        <taxon>Pichia</taxon>
    </lineage>
</organism>
<name>A0A4T0X0D2_9ASCO</name>
<evidence type="ECO:0000259" key="2">
    <source>
        <dbReference type="SMART" id="SM00581"/>
    </source>
</evidence>
<dbReference type="STRING" id="52247.A0A4T0X0D2"/>
<dbReference type="Pfam" id="PF04046">
    <property type="entry name" value="PSP"/>
    <property type="match status" value="1"/>
</dbReference>
<proteinExistence type="predicted"/>
<dbReference type="SMART" id="SM00581">
    <property type="entry name" value="PSP"/>
    <property type="match status" value="1"/>
</dbReference>
<dbReference type="PANTHER" id="PTHR12785">
    <property type="entry name" value="SPLICING FACTOR 3B"/>
    <property type="match status" value="1"/>
</dbReference>
<comment type="caution">
    <text evidence="3">The sequence shown here is derived from an EMBL/GenBank/DDBJ whole genome shotgun (WGS) entry which is preliminary data.</text>
</comment>
<dbReference type="OrthoDB" id="10260794at2759"/>
<evidence type="ECO:0000313" key="3">
    <source>
        <dbReference type="EMBL" id="TID27147.1"/>
    </source>
</evidence>
<dbReference type="PANTHER" id="PTHR12785:SF6">
    <property type="entry name" value="SPLICING FACTOR 3B SUBUNIT 2"/>
    <property type="match status" value="1"/>
</dbReference>
<sequence length="440" mass="50824">MGVQSSKSKEKKKSKNQIRRERAKLAKLNQTDIKPTKEFPIKTSLKKLAGTHKSENLLSNDVNEELLNSFKEVFEKFQPKDEDKQEVRNEIVIVDRIDNVPEEAEHNQQKQNTGNKVASDGELSKRKFKRLYSIPLYMLKAESKRPELVEWMDSNSPDPRLHVYLKTLQNSVDVPTHWSSKKSFLSAKRAIERPPFQLPDFILETGILEMRDTTLNEDQTTLKQRMRERVQPKSGQLDIDYDKLYDAFFKYQKKPFLLKFGRLFNENSNIDDIKFKEKLSQVKIGTLSRNLKLALGLIDENGTVLNKLPPWYTKFEELGPPPSYPHMKILPTGQIIVNSVQGRRKTQKHWGVLINDVDVDEESPKKSKQVEEEQEVESKFDKSRGDIMLSAFGDDPAKYKNLAKTTSKTEKDSKLYKILDSTEITNQASIFGSKAPTYKL</sequence>
<dbReference type="EMBL" id="SELW01000445">
    <property type="protein sequence ID" value="TID27147.1"/>
    <property type="molecule type" value="Genomic_DNA"/>
</dbReference>
<dbReference type="GO" id="GO:0005634">
    <property type="term" value="C:nucleus"/>
    <property type="evidence" value="ECO:0007669"/>
    <property type="project" value="InterPro"/>
</dbReference>
<evidence type="ECO:0000256" key="1">
    <source>
        <dbReference type="SAM" id="MobiDB-lite"/>
    </source>
</evidence>
<feature type="region of interest" description="Disordered" evidence="1">
    <location>
        <begin position="101"/>
        <end position="121"/>
    </location>
</feature>
<keyword evidence="4" id="KW-1185">Reference proteome</keyword>
<dbReference type="InterPro" id="IPR052584">
    <property type="entry name" value="U2_snRNP_Complex_Component"/>
</dbReference>
<feature type="compositionally biased region" description="Basic and acidic residues" evidence="1">
    <location>
        <begin position="362"/>
        <end position="381"/>
    </location>
</feature>
<dbReference type="Pfam" id="PF04037">
    <property type="entry name" value="DUF382"/>
    <property type="match status" value="1"/>
</dbReference>
<dbReference type="InterPro" id="IPR007180">
    <property type="entry name" value="DUF382"/>
</dbReference>
<feature type="domain" description="PSP proline-rich" evidence="2">
    <location>
        <begin position="279"/>
        <end position="337"/>
    </location>
</feature>
<evidence type="ECO:0000313" key="4">
    <source>
        <dbReference type="Proteomes" id="UP000307173"/>
    </source>
</evidence>
<feature type="region of interest" description="Disordered" evidence="1">
    <location>
        <begin position="361"/>
        <end position="381"/>
    </location>
</feature>
<reference evidence="3 4" key="1">
    <citation type="journal article" date="2019" name="Front. Genet.">
        <title>Whole-Genome Sequencing of the Opportunistic Yeast Pathogen Candida inconspicua Uncovers Its Hybrid Origin.</title>
        <authorList>
            <person name="Mixao V."/>
            <person name="Hansen A.P."/>
            <person name="Saus E."/>
            <person name="Boekhout T."/>
            <person name="Lass-Florl C."/>
            <person name="Gabaldon T."/>
        </authorList>
    </citation>
    <scope>NUCLEOTIDE SEQUENCE [LARGE SCALE GENOMIC DNA]</scope>
    <source>
        <strain evidence="3 4">CBS 180</strain>
    </source>
</reference>
<dbReference type="InterPro" id="IPR006568">
    <property type="entry name" value="PSP_pro-rich"/>
</dbReference>
<dbReference type="AlphaFoldDB" id="A0A4T0X0D2"/>
<gene>
    <name evidence="3" type="ORF">CANINC_002756</name>
</gene>
<feature type="region of interest" description="Disordered" evidence="1">
    <location>
        <begin position="1"/>
        <end position="31"/>
    </location>
</feature>
<accession>A0A4T0X0D2</accession>
<dbReference type="Proteomes" id="UP000307173">
    <property type="component" value="Unassembled WGS sequence"/>
</dbReference>
<protein>
    <recommendedName>
        <fullName evidence="2">PSP proline-rich domain-containing protein</fullName>
    </recommendedName>
</protein>